<evidence type="ECO:0000313" key="3">
    <source>
        <dbReference type="EMBL" id="TXG76476.1"/>
    </source>
</evidence>
<keyword evidence="1" id="KW-1133">Transmembrane helix</keyword>
<feature type="domain" description="CBU-0592-like" evidence="2">
    <location>
        <begin position="7"/>
        <end position="79"/>
    </location>
</feature>
<evidence type="ECO:0000256" key="1">
    <source>
        <dbReference type="SAM" id="Phobius"/>
    </source>
</evidence>
<protein>
    <recommendedName>
        <fullName evidence="2">CBU-0592-like domain-containing protein</fullName>
    </recommendedName>
</protein>
<dbReference type="AlphaFoldDB" id="A0A5C7J7G9"/>
<comment type="caution">
    <text evidence="3">The sequence shown here is derived from an EMBL/GenBank/DDBJ whole genome shotgun (WGS) entry which is preliminary data.</text>
</comment>
<feature type="transmembrane region" description="Helical" evidence="1">
    <location>
        <begin position="9"/>
        <end position="28"/>
    </location>
</feature>
<organism evidence="3 4">
    <name type="scientific">Candidatus Dojkabacteria bacterium</name>
    <dbReference type="NCBI Taxonomy" id="2099670"/>
    <lineage>
        <taxon>Bacteria</taxon>
        <taxon>Candidatus Dojkabacteria</taxon>
    </lineage>
</organism>
<dbReference type="InterPro" id="IPR058058">
    <property type="entry name" value="CBU_0592-like"/>
</dbReference>
<feature type="transmembrane region" description="Helical" evidence="1">
    <location>
        <begin position="34"/>
        <end position="53"/>
    </location>
</feature>
<keyword evidence="1" id="KW-0812">Transmembrane</keyword>
<dbReference type="Pfam" id="PF26604">
    <property type="entry name" value="CBU_0592"/>
    <property type="match status" value="1"/>
</dbReference>
<feature type="transmembrane region" description="Helical" evidence="1">
    <location>
        <begin position="60"/>
        <end position="79"/>
    </location>
</feature>
<gene>
    <name evidence="3" type="ORF">E6Q11_04400</name>
</gene>
<name>A0A5C7J7G9_9BACT</name>
<sequence>MNKNFVNIVGWYGAFATLAAYFLVSFSILGPKDLVYQLLNFTGAVGLATICYFKRTYQPLFVNIVWLTIALFALVNIFLSLR</sequence>
<dbReference type="EMBL" id="SSDS01000072">
    <property type="protein sequence ID" value="TXG76476.1"/>
    <property type="molecule type" value="Genomic_DNA"/>
</dbReference>
<dbReference type="NCBIfam" id="NF047864">
    <property type="entry name" value="CBU_0592_membra"/>
    <property type="match status" value="1"/>
</dbReference>
<reference evidence="3 4" key="1">
    <citation type="submission" date="2018-09" db="EMBL/GenBank/DDBJ databases">
        <title>Metagenome Assembled Genomes from an Advanced Water Purification Facility.</title>
        <authorList>
            <person name="Stamps B.W."/>
            <person name="Spear J.R."/>
        </authorList>
    </citation>
    <scope>NUCLEOTIDE SEQUENCE [LARGE SCALE GENOMIC DNA]</scope>
    <source>
        <strain evidence="3">Bin_63_2</strain>
    </source>
</reference>
<keyword evidence="1" id="KW-0472">Membrane</keyword>
<evidence type="ECO:0000259" key="2">
    <source>
        <dbReference type="Pfam" id="PF26604"/>
    </source>
</evidence>
<accession>A0A5C7J7G9</accession>
<dbReference type="Proteomes" id="UP000321026">
    <property type="component" value="Unassembled WGS sequence"/>
</dbReference>
<proteinExistence type="predicted"/>
<evidence type="ECO:0000313" key="4">
    <source>
        <dbReference type="Proteomes" id="UP000321026"/>
    </source>
</evidence>